<dbReference type="EMBL" id="MU250549">
    <property type="protein sequence ID" value="KAG7442673.1"/>
    <property type="molecule type" value="Genomic_DNA"/>
</dbReference>
<evidence type="ECO:0000313" key="2">
    <source>
        <dbReference type="Proteomes" id="UP000812287"/>
    </source>
</evidence>
<gene>
    <name evidence="1" type="ORF">BT62DRAFT_1079053</name>
</gene>
<dbReference type="RefSeq" id="XP_043036173.1">
    <property type="nucleotide sequence ID" value="XM_043179446.1"/>
</dbReference>
<comment type="caution">
    <text evidence="1">The sequence shown here is derived from an EMBL/GenBank/DDBJ whole genome shotgun (WGS) entry which is preliminary data.</text>
</comment>
<dbReference type="AlphaFoldDB" id="A0A9P7VLC2"/>
<protein>
    <submittedName>
        <fullName evidence="1">Uncharacterized protein</fullName>
    </submittedName>
</protein>
<keyword evidence="2" id="KW-1185">Reference proteome</keyword>
<sequence>MGRFFQYLTAHRDAVHQLKMLQIVHSAGDEDTTTALPIPMIGPSSILRAVQRKAMTATQDNVVVRRKYVYNSDKDHHLVLPFFDYDGNTTQMHFNSYSYYKYKSNYGFPTYGSSYPTAALDAEEDALVVTNAPEAAAVERLVLDTLDDLATLDETVVEWVERLLVAMEVEWVDELFVPTEVDEVICDEETVVAVEVEWVDELFVPTEVDEVICDEETVVAVEMGWLDELFVPTEVDEVICDEETVVAVEVGWLDELFVPTEVDEVICDEETVVTVEVGWVDVELLLLHSKEDLDFGLGHSIVAFTGGGKCKEVELHGVHSPDSVGFGPSPLVVMGSMVCAVTKAAETSNTSANFMMVDGMSSLPRQPTIDISYVGPTNGRLQFPIHRSAGNGIVDTLTTKQPSTSVRFWAKRPKVHFTDGH</sequence>
<name>A0A9P7VLC2_9AGAR</name>
<dbReference type="Proteomes" id="UP000812287">
    <property type="component" value="Unassembled WGS sequence"/>
</dbReference>
<reference evidence="1" key="1">
    <citation type="submission" date="2020-11" db="EMBL/GenBank/DDBJ databases">
        <title>Adaptations for nitrogen fixation in a non-lichenized fungal sporocarp promotes dispersal by wood-feeding termites.</title>
        <authorList>
            <consortium name="DOE Joint Genome Institute"/>
            <person name="Koch R.A."/>
            <person name="Yoon G."/>
            <person name="Arayal U."/>
            <person name="Lail K."/>
            <person name="Amirebrahimi M."/>
            <person name="Labutti K."/>
            <person name="Lipzen A."/>
            <person name="Riley R."/>
            <person name="Barry K."/>
            <person name="Henrissat B."/>
            <person name="Grigoriev I.V."/>
            <person name="Herr J.R."/>
            <person name="Aime M.C."/>
        </authorList>
    </citation>
    <scope>NUCLEOTIDE SEQUENCE</scope>
    <source>
        <strain evidence="1">MCA 3950</strain>
    </source>
</reference>
<proteinExistence type="predicted"/>
<organism evidence="1 2">
    <name type="scientific">Guyanagaster necrorhizus</name>
    <dbReference type="NCBI Taxonomy" id="856835"/>
    <lineage>
        <taxon>Eukaryota</taxon>
        <taxon>Fungi</taxon>
        <taxon>Dikarya</taxon>
        <taxon>Basidiomycota</taxon>
        <taxon>Agaricomycotina</taxon>
        <taxon>Agaricomycetes</taxon>
        <taxon>Agaricomycetidae</taxon>
        <taxon>Agaricales</taxon>
        <taxon>Marasmiineae</taxon>
        <taxon>Physalacriaceae</taxon>
        <taxon>Guyanagaster</taxon>
    </lineage>
</organism>
<evidence type="ECO:0000313" key="1">
    <source>
        <dbReference type="EMBL" id="KAG7442673.1"/>
    </source>
</evidence>
<dbReference type="GeneID" id="66101740"/>
<accession>A0A9P7VLC2</accession>